<gene>
    <name evidence="1" type="ORF">SMN809_LOCUS46582</name>
    <name evidence="2" type="ORF">SMN809_LOCUS48354</name>
</gene>
<dbReference type="GO" id="GO:0005737">
    <property type="term" value="C:cytoplasm"/>
    <property type="evidence" value="ECO:0007669"/>
    <property type="project" value="TreeGrafter"/>
</dbReference>
<evidence type="ECO:0000313" key="1">
    <source>
        <dbReference type="EMBL" id="CAF4786843.1"/>
    </source>
</evidence>
<dbReference type="EMBL" id="CAJOBI010155158">
    <property type="protein sequence ID" value="CAF4828279.1"/>
    <property type="molecule type" value="Genomic_DNA"/>
</dbReference>
<evidence type="ECO:0000313" key="3">
    <source>
        <dbReference type="Proteomes" id="UP000676336"/>
    </source>
</evidence>
<dbReference type="PANTHER" id="PTHR10316">
    <property type="entry name" value="MEMBRANE ASSOCIATED GUANYLATE KINASE-RELATED"/>
    <property type="match status" value="1"/>
</dbReference>
<proteinExistence type="predicted"/>
<evidence type="ECO:0000313" key="2">
    <source>
        <dbReference type="EMBL" id="CAF4828279.1"/>
    </source>
</evidence>
<dbReference type="AlphaFoldDB" id="A0A8S3B0S6"/>
<dbReference type="GO" id="GO:0007165">
    <property type="term" value="P:signal transduction"/>
    <property type="evidence" value="ECO:0007669"/>
    <property type="project" value="TreeGrafter"/>
</dbReference>
<name>A0A8S3B0S6_9BILA</name>
<comment type="caution">
    <text evidence="1">The sequence shown here is derived from an EMBL/GenBank/DDBJ whole genome shotgun (WGS) entry which is preliminary data.</text>
</comment>
<accession>A0A8S3B0S6</accession>
<dbReference type="EMBL" id="CAJOBI010145310">
    <property type="protein sequence ID" value="CAF4786843.1"/>
    <property type="molecule type" value="Genomic_DNA"/>
</dbReference>
<dbReference type="PANTHER" id="PTHR10316:SF40">
    <property type="entry name" value="LD27118P"/>
    <property type="match status" value="1"/>
</dbReference>
<feature type="non-terminal residue" evidence="1">
    <location>
        <position position="1"/>
    </location>
</feature>
<dbReference type="Proteomes" id="UP000676336">
    <property type="component" value="Unassembled WGS sequence"/>
</dbReference>
<reference evidence="1" key="1">
    <citation type="submission" date="2021-02" db="EMBL/GenBank/DDBJ databases">
        <authorList>
            <person name="Nowell W R."/>
        </authorList>
    </citation>
    <scope>NUCLEOTIDE SEQUENCE</scope>
</reference>
<protein>
    <submittedName>
        <fullName evidence="1">Uncharacterized protein</fullName>
    </submittedName>
</protein>
<organism evidence="1 3">
    <name type="scientific">Rotaria magnacalcarata</name>
    <dbReference type="NCBI Taxonomy" id="392030"/>
    <lineage>
        <taxon>Eukaryota</taxon>
        <taxon>Metazoa</taxon>
        <taxon>Spiralia</taxon>
        <taxon>Gnathifera</taxon>
        <taxon>Rotifera</taxon>
        <taxon>Eurotatoria</taxon>
        <taxon>Bdelloidea</taxon>
        <taxon>Philodinida</taxon>
        <taxon>Philodinidae</taxon>
        <taxon>Rotaria</taxon>
    </lineage>
</organism>
<sequence length="38" mass="4577">LTKDLRQFLDGRFEKHSIDHDLQQTIRDNLYMTTVPCK</sequence>